<dbReference type="SUPFAM" id="SSF53474">
    <property type="entry name" value="alpha/beta-Hydrolases"/>
    <property type="match status" value="1"/>
</dbReference>
<accession>A0A1Y1IKC8</accession>
<dbReference type="InterPro" id="IPR016024">
    <property type="entry name" value="ARM-type_fold"/>
</dbReference>
<dbReference type="PANTHER" id="PTHR48202">
    <property type="entry name" value="ALPHA/BETA-HYDROLASES SUPERFAMILY PROTEIN"/>
    <property type="match status" value="1"/>
</dbReference>
<dbReference type="Gene3D" id="3.40.50.1820">
    <property type="entry name" value="alpha/beta hydrolase"/>
    <property type="match status" value="1"/>
</dbReference>
<dbReference type="OrthoDB" id="5086500at2759"/>
<reference evidence="2 3" key="1">
    <citation type="journal article" date="2014" name="Nat. Commun.">
        <title>Klebsormidium flaccidum genome reveals primary factors for plant terrestrial adaptation.</title>
        <authorList>
            <person name="Hori K."/>
            <person name="Maruyama F."/>
            <person name="Fujisawa T."/>
            <person name="Togashi T."/>
            <person name="Yamamoto N."/>
            <person name="Seo M."/>
            <person name="Sato S."/>
            <person name="Yamada T."/>
            <person name="Mori H."/>
            <person name="Tajima N."/>
            <person name="Moriyama T."/>
            <person name="Ikeuchi M."/>
            <person name="Watanabe M."/>
            <person name="Wada H."/>
            <person name="Kobayashi K."/>
            <person name="Saito M."/>
            <person name="Masuda T."/>
            <person name="Sasaki-Sekimoto Y."/>
            <person name="Mashiguchi K."/>
            <person name="Awai K."/>
            <person name="Shimojima M."/>
            <person name="Masuda S."/>
            <person name="Iwai M."/>
            <person name="Nobusawa T."/>
            <person name="Narise T."/>
            <person name="Kondo S."/>
            <person name="Saito H."/>
            <person name="Sato R."/>
            <person name="Murakawa M."/>
            <person name="Ihara Y."/>
            <person name="Oshima-Yamada Y."/>
            <person name="Ohtaka K."/>
            <person name="Satoh M."/>
            <person name="Sonobe K."/>
            <person name="Ishii M."/>
            <person name="Ohtani R."/>
            <person name="Kanamori-Sato M."/>
            <person name="Honoki R."/>
            <person name="Miyazaki D."/>
            <person name="Mochizuki H."/>
            <person name="Umetsu J."/>
            <person name="Higashi K."/>
            <person name="Shibata D."/>
            <person name="Kamiya Y."/>
            <person name="Sato N."/>
            <person name="Nakamura Y."/>
            <person name="Tabata S."/>
            <person name="Ida S."/>
            <person name="Kurokawa K."/>
            <person name="Ohta H."/>
        </authorList>
    </citation>
    <scope>NUCLEOTIDE SEQUENCE [LARGE SCALE GENOMIC DNA]</scope>
    <source>
        <strain evidence="2 3">NIES-2285</strain>
    </source>
</reference>
<organism evidence="2 3">
    <name type="scientific">Klebsormidium nitens</name>
    <name type="common">Green alga</name>
    <name type="synonym">Ulothrix nitens</name>
    <dbReference type="NCBI Taxonomy" id="105231"/>
    <lineage>
        <taxon>Eukaryota</taxon>
        <taxon>Viridiplantae</taxon>
        <taxon>Streptophyta</taxon>
        <taxon>Klebsormidiophyceae</taxon>
        <taxon>Klebsormidiales</taxon>
        <taxon>Klebsormidiaceae</taxon>
        <taxon>Klebsormidium</taxon>
    </lineage>
</organism>
<feature type="compositionally biased region" description="Basic and acidic residues" evidence="1">
    <location>
        <begin position="1142"/>
        <end position="1162"/>
    </location>
</feature>
<sequence length="1633" mass="173138">MALRRRVLCKLSQRRDSVAESGQVWRTSDEGLGVGARGGKQEHAGARSSSPECERESDLQRRAASGSITGNGSDKRESAFIQSAESLSPRGQQTSAAKSGGRFSQPLPGRLLSPLLHHPSGLKCALLPAHGSVRHYRTDRDQRFHFGHAQPFQPLNDHSAHEFRGLSSETPGLSSDLSGAPSVSSPNPSLSTPPHQRPPESARRTLLYGALAALLLSGGAAVVANGDVTPGKVLNTDPRAVMRSASQSMRGAAHEVRARAREVSSAAAEQWEELSAATSAMTSSAGALASCLVTVLWGPLEEMEDVHSRGRSLLRARIAALIADFAANRERRNAIARAGEGKILRWLLGQVSREEPAVRNEAARALGYFLDDKRTAGAVLAQRGAVPRLLKYCDMLPRVQMLPPTRDWDLEEDLEDIDHAHPGQRLLVASLAKLVAGPDVSSWTRGIHLSSDADPDDIATALQEMRSFERDLDEEEERRKRGLGGRDGGGVQGIGIRVLGDTSIVGVQRAWEGSERVSSSGREVLEGDLKGIPSSERSAAVGQGDEKRRSSHSQASTSSSQPLFISQQPFGLFRGVFADSVPPLEQSAVNSTPRKVGFTIPDHIPGVVRRDHPLRSGPSGLGSFLLGGESSPALDEINLGGQLATWAVATWAAGSPKNREQIACLDGDGGALEAALRHPDPSVQFHAARAIEELAKDQTEWAEGAAATWTPPLLGMLAGTLFHDPALPSRLSPGGISALASTGVRALGACANRSPESRGWLGAQGLGVLRRLAADERLGGAVQRPLAGLLELLTREGDVDKDELKLWIPIFLKWTSHPASPPDVRASATATLQLSIDALGPDGKLLMEAWLATLLSLVGNDAKKAGPKPTDAHGVLQNQAVVAAKSALDQLEKVMAQQAVTVGADVAADVAPEKRGWFSFGGGRKGPPKPVAEADVLLAVSNALKALAEVIAEDGARQRRVLDAGGYALLTQFLRSAHFGATVSTQQWQSAREGAGVTKENGKAPAKPPKQKRPYVKRHALRVLANLSIHPQLGALLGGDQALVNWLEEVADGRVAAQKGDLKLRSFAKETLLHLAFWKRCGTGEGEGLELKPWPRYLDGIYLLDPTAPHFRTCLSGGSRGQIANESAGVTDLGSNGTGEAAKVEEAREGGALKGASSEREVSNGGRAASAKVPVGSAGQGEAESGQESEGEVPGLVHPAATVIGEGKGEESLGTESVGASEQAEEGIASEGSGAVGAQHSKGDATERNGKSGTSEGVSKPDAATGNDQPGDTADSVREVLQEFSDRQGEVTSRQKVAVKVGVEKLLPNAPASMHSAATRAGEGQVDGASGARSSPVQLPHPPEKGDCPEPLISEPALDVVFIHGLMGGAYKTWRMTDDKTSAIKAGGVVEDLREEDRPREGDGCWPTDWLAKDLPSARLLSTEYKTNLTEWSGATLPLQELSAHLLEKLLAAGVGERPVIFVTHSLGGLVAKQMLQLVRSEEKYRALGERIRGIVFYSCPHFGSRLADLPSRMGVVLRPAAAVGELRSGSPRLEELNKLLKKEYQKGRVDVINFSEDKVTPVVEAYGGVKLRMEVVPIESAYPGFGDLIVLRGTDHVNACKPLNRQDVAYTKTLEFLRKLEGASTETKQNGA</sequence>
<feature type="region of interest" description="Disordered" evidence="1">
    <location>
        <begin position="12"/>
        <end position="114"/>
    </location>
</feature>
<dbReference type="PANTHER" id="PTHR48202:SF1">
    <property type="entry name" value="ALPHA_BETA-HYDROLASES SUPERFAMILY PROTEIN"/>
    <property type="match status" value="1"/>
</dbReference>
<name>A0A1Y1IKC8_KLENI</name>
<feature type="compositionally biased region" description="Polar residues" evidence="1">
    <location>
        <begin position="167"/>
        <end position="194"/>
    </location>
</feature>
<dbReference type="EMBL" id="DF237387">
    <property type="protein sequence ID" value="GAQ88548.1"/>
    <property type="molecule type" value="Genomic_DNA"/>
</dbReference>
<feature type="region of interest" description="Disordered" evidence="1">
    <location>
        <begin position="467"/>
        <end position="494"/>
    </location>
</feature>
<dbReference type="STRING" id="105231.A0A1Y1IKC8"/>
<proteinExistence type="predicted"/>
<feature type="compositionally biased region" description="Polar residues" evidence="1">
    <location>
        <begin position="80"/>
        <end position="97"/>
    </location>
</feature>
<feature type="region of interest" description="Disordered" evidence="1">
    <location>
        <begin position="148"/>
        <end position="201"/>
    </location>
</feature>
<evidence type="ECO:0000256" key="1">
    <source>
        <dbReference type="SAM" id="MobiDB-lite"/>
    </source>
</evidence>
<dbReference type="SUPFAM" id="SSF48371">
    <property type="entry name" value="ARM repeat"/>
    <property type="match status" value="1"/>
</dbReference>
<dbReference type="OMA" id="IWCKWLE"/>
<feature type="region of interest" description="Disordered" evidence="1">
    <location>
        <begin position="991"/>
        <end position="1012"/>
    </location>
</feature>
<feature type="region of interest" description="Disordered" evidence="1">
    <location>
        <begin position="1125"/>
        <end position="1274"/>
    </location>
</feature>
<gene>
    <name evidence="2" type="ORF">KFL_004380080</name>
</gene>
<keyword evidence="3" id="KW-1185">Reference proteome</keyword>
<feature type="region of interest" description="Disordered" evidence="1">
    <location>
        <begin position="1314"/>
        <end position="1351"/>
    </location>
</feature>
<dbReference type="Proteomes" id="UP000054558">
    <property type="component" value="Unassembled WGS sequence"/>
</dbReference>
<dbReference type="InterPro" id="IPR029058">
    <property type="entry name" value="AB_hydrolase_fold"/>
</dbReference>
<protein>
    <submittedName>
        <fullName evidence="2">Uncharacterized protein</fullName>
    </submittedName>
</protein>
<evidence type="ECO:0000313" key="3">
    <source>
        <dbReference type="Proteomes" id="UP000054558"/>
    </source>
</evidence>
<feature type="compositionally biased region" description="Basic and acidic residues" evidence="1">
    <location>
        <begin position="52"/>
        <end position="61"/>
    </location>
</feature>
<dbReference type="InterPro" id="IPR011989">
    <property type="entry name" value="ARM-like"/>
</dbReference>
<evidence type="ECO:0000313" key="2">
    <source>
        <dbReference type="EMBL" id="GAQ88548.1"/>
    </source>
</evidence>
<feature type="compositionally biased region" description="Basic and acidic residues" evidence="1">
    <location>
        <begin position="1241"/>
        <end position="1250"/>
    </location>
</feature>
<dbReference type="Gene3D" id="1.25.10.10">
    <property type="entry name" value="Leucine-rich Repeat Variant"/>
    <property type="match status" value="2"/>
</dbReference>
<feature type="region of interest" description="Disordered" evidence="1">
    <location>
        <begin position="516"/>
        <end position="561"/>
    </location>
</feature>